<dbReference type="Proteomes" id="UP001234178">
    <property type="component" value="Unassembled WGS sequence"/>
</dbReference>
<feature type="signal peptide" evidence="1">
    <location>
        <begin position="1"/>
        <end position="23"/>
    </location>
</feature>
<feature type="chain" id="PRO_5046538712" evidence="1">
    <location>
        <begin position="24"/>
        <end position="151"/>
    </location>
</feature>
<organism evidence="2 3">
    <name type="scientific">Daphnia magna</name>
    <dbReference type="NCBI Taxonomy" id="35525"/>
    <lineage>
        <taxon>Eukaryota</taxon>
        <taxon>Metazoa</taxon>
        <taxon>Ecdysozoa</taxon>
        <taxon>Arthropoda</taxon>
        <taxon>Crustacea</taxon>
        <taxon>Branchiopoda</taxon>
        <taxon>Diplostraca</taxon>
        <taxon>Cladocera</taxon>
        <taxon>Anomopoda</taxon>
        <taxon>Daphniidae</taxon>
        <taxon>Daphnia</taxon>
    </lineage>
</organism>
<comment type="caution">
    <text evidence="2">The sequence shown here is derived from an EMBL/GenBank/DDBJ whole genome shotgun (WGS) entry which is preliminary data.</text>
</comment>
<evidence type="ECO:0000313" key="3">
    <source>
        <dbReference type="Proteomes" id="UP001234178"/>
    </source>
</evidence>
<name>A0ABR0A6H3_9CRUS</name>
<evidence type="ECO:0000313" key="2">
    <source>
        <dbReference type="EMBL" id="KAK4020603.1"/>
    </source>
</evidence>
<evidence type="ECO:0000256" key="1">
    <source>
        <dbReference type="SAM" id="SignalP"/>
    </source>
</evidence>
<dbReference type="EMBL" id="JAOYFB010000036">
    <property type="protein sequence ID" value="KAK4020603.1"/>
    <property type="molecule type" value="Genomic_DNA"/>
</dbReference>
<proteinExistence type="predicted"/>
<accession>A0ABR0A6H3</accession>
<reference evidence="2 3" key="1">
    <citation type="journal article" date="2023" name="Nucleic Acids Res.">
        <title>The hologenome of Daphnia magna reveals possible DNA methylation and microbiome-mediated evolution of the host genome.</title>
        <authorList>
            <person name="Chaturvedi A."/>
            <person name="Li X."/>
            <person name="Dhandapani V."/>
            <person name="Marshall H."/>
            <person name="Kissane S."/>
            <person name="Cuenca-Cambronero M."/>
            <person name="Asole G."/>
            <person name="Calvet F."/>
            <person name="Ruiz-Romero M."/>
            <person name="Marangio P."/>
            <person name="Guigo R."/>
            <person name="Rago D."/>
            <person name="Mirbahai L."/>
            <person name="Eastwood N."/>
            <person name="Colbourne J.K."/>
            <person name="Zhou J."/>
            <person name="Mallon E."/>
            <person name="Orsini L."/>
        </authorList>
    </citation>
    <scope>NUCLEOTIDE SEQUENCE [LARGE SCALE GENOMIC DNA]</scope>
    <source>
        <strain evidence="2">LRV0_1</strain>
    </source>
</reference>
<gene>
    <name evidence="2" type="ORF">OUZ56_002567</name>
</gene>
<sequence>MLVILLVMLKPGILLIHWFYSWGKECCVGETGSQLNKIIAKSCEFEEDIDGGLVLKKYVYNVGRATEDFRILLLSHMLWTIALWQNIGVRIQRFRAEVVPLEGTTGLAHDAGGCPAVLLPVLRDWSSNPQIETDKEMSSVLRLIFASSSSN</sequence>
<keyword evidence="1" id="KW-0732">Signal</keyword>
<keyword evidence="3" id="KW-1185">Reference proteome</keyword>
<protein>
    <submittedName>
        <fullName evidence="2">Uncharacterized protein</fullName>
    </submittedName>
</protein>